<dbReference type="Gene3D" id="3.40.50.150">
    <property type="entry name" value="Vaccinia Virus protein VP39"/>
    <property type="match status" value="1"/>
</dbReference>
<dbReference type="PROSITE" id="PS00094">
    <property type="entry name" value="C5_MTASE_1"/>
    <property type="match status" value="1"/>
</dbReference>
<evidence type="ECO:0000256" key="2">
    <source>
        <dbReference type="ARBA" id="ARBA00022679"/>
    </source>
</evidence>
<dbReference type="InterPro" id="IPR001525">
    <property type="entry name" value="C5_MeTfrase"/>
</dbReference>
<dbReference type="PRINTS" id="PR00105">
    <property type="entry name" value="C5METTRFRASE"/>
</dbReference>
<protein>
    <recommendedName>
        <fullName evidence="8">Cytosine-specific methyltransferase</fullName>
        <ecNumber evidence="8">2.1.1.37</ecNumber>
    </recommendedName>
</protein>
<dbReference type="GO" id="GO:0032259">
    <property type="term" value="P:methylation"/>
    <property type="evidence" value="ECO:0007669"/>
    <property type="project" value="UniProtKB-KW"/>
</dbReference>
<dbReference type="GO" id="GO:0003677">
    <property type="term" value="F:DNA binding"/>
    <property type="evidence" value="ECO:0007669"/>
    <property type="project" value="TreeGrafter"/>
</dbReference>
<reference evidence="9 10" key="1">
    <citation type="submission" date="2016-10" db="EMBL/GenBank/DDBJ databases">
        <authorList>
            <person name="de Groot N.N."/>
        </authorList>
    </citation>
    <scope>NUCLEOTIDE SEQUENCE [LARGE SCALE GENOMIC DNA]</scope>
    <source>
        <strain evidence="9 10">LMG 27731</strain>
    </source>
</reference>
<sequence>MRSIEGYINGNAPAVAGAKNHPPFDGTDGLLTCVELFAGCGGMAKGLENAGFRHLAMAEFNAAACATLHANYSETQGGNSPAILEADVRTINWSSYRGVNLVAGGPPCQPFSNGGLAAGPQDARDMWPEAIRAVREMQPRAFLFENVKGLLRPAFSEYLRHILDCLERGGFEESLDVPKYQVTVAKVNAADYGAPQRRERVLIAGVRVDCGTLPPFPAKTHSERRLAFDKWITGEYWKRHDLPRLNNDAIPRAARAQLSKFVHPSRPPEETAWLTCRDAFLDLGTPSFEAKVSGHEPRGAGKQYEGHTGSFIDEPAKTLKAGVHGVPGGENMMVDLDGTSRHFTGREAARLQGLPDTFELPGSWSQTMRQLGNAVPVQLATVAGRWIASALR</sequence>
<dbReference type="GO" id="GO:0009307">
    <property type="term" value="P:DNA restriction-modification system"/>
    <property type="evidence" value="ECO:0007669"/>
    <property type="project" value="UniProtKB-KW"/>
</dbReference>
<dbReference type="PROSITE" id="PS51679">
    <property type="entry name" value="SAM_MT_C5"/>
    <property type="match status" value="1"/>
</dbReference>
<evidence type="ECO:0000256" key="8">
    <source>
        <dbReference type="RuleBase" id="RU000417"/>
    </source>
</evidence>
<name>A0A1I7EQY2_9BURK</name>
<dbReference type="EC" id="2.1.1.37" evidence="8"/>
<dbReference type="Gene3D" id="3.90.120.10">
    <property type="entry name" value="DNA Methylase, subunit A, domain 2"/>
    <property type="match status" value="1"/>
</dbReference>
<evidence type="ECO:0000256" key="4">
    <source>
        <dbReference type="ARBA" id="ARBA00022747"/>
    </source>
</evidence>
<feature type="active site" evidence="6">
    <location>
        <position position="108"/>
    </location>
</feature>
<evidence type="ECO:0000313" key="9">
    <source>
        <dbReference type="EMBL" id="SFU26348.1"/>
    </source>
</evidence>
<comment type="similarity">
    <text evidence="6 7">Belongs to the class I-like SAM-binding methyltransferase superfamily. C5-methyltransferase family.</text>
</comment>
<dbReference type="RefSeq" id="WP_093646967.1">
    <property type="nucleotide sequence ID" value="NZ_FPBH01000052.1"/>
</dbReference>
<keyword evidence="2 6" id="KW-0808">Transferase</keyword>
<gene>
    <name evidence="9" type="ORF">SAMN05192563_105238</name>
</gene>
<dbReference type="InterPro" id="IPR018117">
    <property type="entry name" value="C5_DNA_meth_AS"/>
</dbReference>
<dbReference type="GO" id="GO:0044027">
    <property type="term" value="P:negative regulation of gene expression via chromosomal CpG island methylation"/>
    <property type="evidence" value="ECO:0007669"/>
    <property type="project" value="TreeGrafter"/>
</dbReference>
<comment type="catalytic activity">
    <reaction evidence="5 8">
        <text>a 2'-deoxycytidine in DNA + S-adenosyl-L-methionine = a 5-methyl-2'-deoxycytidine in DNA + S-adenosyl-L-homocysteine + H(+)</text>
        <dbReference type="Rhea" id="RHEA:13681"/>
        <dbReference type="Rhea" id="RHEA-COMP:11369"/>
        <dbReference type="Rhea" id="RHEA-COMP:11370"/>
        <dbReference type="ChEBI" id="CHEBI:15378"/>
        <dbReference type="ChEBI" id="CHEBI:57856"/>
        <dbReference type="ChEBI" id="CHEBI:59789"/>
        <dbReference type="ChEBI" id="CHEBI:85452"/>
        <dbReference type="ChEBI" id="CHEBI:85454"/>
        <dbReference type="EC" id="2.1.1.37"/>
    </reaction>
</comment>
<dbReference type="PANTHER" id="PTHR10629:SF52">
    <property type="entry name" value="DNA (CYTOSINE-5)-METHYLTRANSFERASE 1"/>
    <property type="match status" value="1"/>
</dbReference>
<dbReference type="NCBIfam" id="TIGR00675">
    <property type="entry name" value="dcm"/>
    <property type="match status" value="1"/>
</dbReference>
<dbReference type="EMBL" id="FPBH01000052">
    <property type="protein sequence ID" value="SFU26348.1"/>
    <property type="molecule type" value="Genomic_DNA"/>
</dbReference>
<dbReference type="AlphaFoldDB" id="A0A1I7EQY2"/>
<dbReference type="Proteomes" id="UP000198844">
    <property type="component" value="Unassembled WGS sequence"/>
</dbReference>
<dbReference type="PANTHER" id="PTHR10629">
    <property type="entry name" value="CYTOSINE-SPECIFIC METHYLTRANSFERASE"/>
    <property type="match status" value="1"/>
</dbReference>
<keyword evidence="3 6" id="KW-0949">S-adenosyl-L-methionine</keyword>
<evidence type="ECO:0000256" key="3">
    <source>
        <dbReference type="ARBA" id="ARBA00022691"/>
    </source>
</evidence>
<dbReference type="SUPFAM" id="SSF53335">
    <property type="entry name" value="S-adenosyl-L-methionine-dependent methyltransferases"/>
    <property type="match status" value="1"/>
</dbReference>
<accession>A0A1I7EQY2</accession>
<evidence type="ECO:0000256" key="1">
    <source>
        <dbReference type="ARBA" id="ARBA00022603"/>
    </source>
</evidence>
<evidence type="ECO:0000256" key="7">
    <source>
        <dbReference type="RuleBase" id="RU000416"/>
    </source>
</evidence>
<evidence type="ECO:0000313" key="10">
    <source>
        <dbReference type="Proteomes" id="UP000198844"/>
    </source>
</evidence>
<dbReference type="InterPro" id="IPR029063">
    <property type="entry name" value="SAM-dependent_MTases_sf"/>
</dbReference>
<dbReference type="OrthoDB" id="9813719at2"/>
<keyword evidence="4" id="KW-0680">Restriction system</keyword>
<organism evidence="9 10">
    <name type="scientific">Paraburkholderia aspalathi</name>
    <dbReference type="NCBI Taxonomy" id="1324617"/>
    <lineage>
        <taxon>Bacteria</taxon>
        <taxon>Pseudomonadati</taxon>
        <taxon>Pseudomonadota</taxon>
        <taxon>Betaproteobacteria</taxon>
        <taxon>Burkholderiales</taxon>
        <taxon>Burkholderiaceae</taxon>
        <taxon>Paraburkholderia</taxon>
    </lineage>
</organism>
<keyword evidence="1 6" id="KW-0489">Methyltransferase</keyword>
<dbReference type="GO" id="GO:0003886">
    <property type="term" value="F:DNA (cytosine-5-)-methyltransferase activity"/>
    <property type="evidence" value="ECO:0007669"/>
    <property type="project" value="UniProtKB-EC"/>
</dbReference>
<dbReference type="InterPro" id="IPR050390">
    <property type="entry name" value="C5-Methyltransferase"/>
</dbReference>
<dbReference type="Pfam" id="PF00145">
    <property type="entry name" value="DNA_methylase"/>
    <property type="match status" value="1"/>
</dbReference>
<proteinExistence type="inferred from homology"/>
<evidence type="ECO:0000256" key="5">
    <source>
        <dbReference type="ARBA" id="ARBA00047422"/>
    </source>
</evidence>
<evidence type="ECO:0000256" key="6">
    <source>
        <dbReference type="PROSITE-ProRule" id="PRU01016"/>
    </source>
</evidence>